<dbReference type="GO" id="GO:0005829">
    <property type="term" value="C:cytosol"/>
    <property type="evidence" value="ECO:0007669"/>
    <property type="project" value="TreeGrafter"/>
</dbReference>
<dbReference type="SMART" id="SM00360">
    <property type="entry name" value="RRM"/>
    <property type="match status" value="1"/>
</dbReference>
<sequence length="465" mass="52229">MVLRRLMGRWSAYSRRIHTIRIVSIFQLLDSDLKPISQQKTERKKRNLKKEILLIYQNLFSPQTEIDSRINYVLPSYLNVRSALMDTYKLMMFNNCFEVVLVVVDDVPIFSVQPGQTCSDPSLQQKIDDICSQTQSWPAIPFSDITSRQSLNKKLALFDPQEGTRFPFTHLKIRRMYLFLSLSIYFSLEGLDKVKKLMNLGKYGRQRRMTTTVARTSVHDTSDAGTSADSTVPAAGTSVSVTRVAGTSAARTAPAAGTSVPAVASGSGAAAGILTNSIFVGGLPDGTSNVLLRSLFEPFGRIRHGGLRVEYRKNNTSFAFIDFLDANAADRAFNAPRPVIGGWVLKVEKRRRGRTSVLRLILLTQFTDISSPQNLTLSLEQFMGATDKYVVDFIKRRQDPVTATKFMFECSRFVETFFNVPVRVMVKSKAQLEFGFLFDDNKTSIPHPYKQAQGNPMHFLKVMGL</sequence>
<feature type="domain" description="RRM" evidence="3">
    <location>
        <begin position="276"/>
        <end position="352"/>
    </location>
</feature>
<reference evidence="4" key="2">
    <citation type="submission" date="2023-05" db="EMBL/GenBank/DDBJ databases">
        <authorList>
            <person name="Schelkunov M.I."/>
        </authorList>
    </citation>
    <scope>NUCLEOTIDE SEQUENCE</scope>
    <source>
        <strain evidence="4">Hsosn_3</strain>
        <tissue evidence="4">Leaf</tissue>
    </source>
</reference>
<dbReference type="InterPro" id="IPR039539">
    <property type="entry name" value="Ras_GTPase_bind_prot"/>
</dbReference>
<dbReference type="Proteomes" id="UP001237642">
    <property type="component" value="Unassembled WGS sequence"/>
</dbReference>
<dbReference type="GO" id="GO:1990904">
    <property type="term" value="C:ribonucleoprotein complex"/>
    <property type="evidence" value="ECO:0007669"/>
    <property type="project" value="TreeGrafter"/>
</dbReference>
<dbReference type="SUPFAM" id="SSF54928">
    <property type="entry name" value="RNA-binding domain, RBD"/>
    <property type="match status" value="1"/>
</dbReference>
<dbReference type="Pfam" id="PF00076">
    <property type="entry name" value="RRM_1"/>
    <property type="match status" value="1"/>
</dbReference>
<dbReference type="InterPro" id="IPR000504">
    <property type="entry name" value="RRM_dom"/>
</dbReference>
<name>A0AAD8GQZ1_9APIA</name>
<gene>
    <name evidence="4" type="ORF">POM88_053035</name>
</gene>
<keyword evidence="1" id="KW-0694">RNA-binding</keyword>
<feature type="region of interest" description="Disordered" evidence="2">
    <location>
        <begin position="211"/>
        <end position="232"/>
    </location>
</feature>
<dbReference type="InterPro" id="IPR012677">
    <property type="entry name" value="Nucleotide-bd_a/b_plait_sf"/>
</dbReference>
<evidence type="ECO:0000313" key="5">
    <source>
        <dbReference type="Proteomes" id="UP001237642"/>
    </source>
</evidence>
<organism evidence="4 5">
    <name type="scientific">Heracleum sosnowskyi</name>
    <dbReference type="NCBI Taxonomy" id="360622"/>
    <lineage>
        <taxon>Eukaryota</taxon>
        <taxon>Viridiplantae</taxon>
        <taxon>Streptophyta</taxon>
        <taxon>Embryophyta</taxon>
        <taxon>Tracheophyta</taxon>
        <taxon>Spermatophyta</taxon>
        <taxon>Magnoliopsida</taxon>
        <taxon>eudicotyledons</taxon>
        <taxon>Gunneridae</taxon>
        <taxon>Pentapetalae</taxon>
        <taxon>asterids</taxon>
        <taxon>campanulids</taxon>
        <taxon>Apiales</taxon>
        <taxon>Apiaceae</taxon>
        <taxon>Apioideae</taxon>
        <taxon>apioid superclade</taxon>
        <taxon>Tordylieae</taxon>
        <taxon>Tordyliinae</taxon>
        <taxon>Heracleum</taxon>
    </lineage>
</organism>
<dbReference type="PANTHER" id="PTHR10693:SF20">
    <property type="entry name" value="AT27578P"/>
    <property type="match status" value="1"/>
</dbReference>
<dbReference type="InterPro" id="IPR035979">
    <property type="entry name" value="RBD_domain_sf"/>
</dbReference>
<evidence type="ECO:0000259" key="3">
    <source>
        <dbReference type="PROSITE" id="PS50102"/>
    </source>
</evidence>
<dbReference type="PANTHER" id="PTHR10693">
    <property type="entry name" value="RAS GTPASE-ACTIVATING PROTEIN-BINDING PROTEIN"/>
    <property type="match status" value="1"/>
</dbReference>
<dbReference type="GO" id="GO:0003729">
    <property type="term" value="F:mRNA binding"/>
    <property type="evidence" value="ECO:0007669"/>
    <property type="project" value="TreeGrafter"/>
</dbReference>
<evidence type="ECO:0000256" key="2">
    <source>
        <dbReference type="SAM" id="MobiDB-lite"/>
    </source>
</evidence>
<evidence type="ECO:0000313" key="4">
    <source>
        <dbReference type="EMBL" id="KAK1352604.1"/>
    </source>
</evidence>
<accession>A0AAD8GQZ1</accession>
<proteinExistence type="predicted"/>
<dbReference type="Gene3D" id="3.30.70.330">
    <property type="match status" value="1"/>
</dbReference>
<protein>
    <recommendedName>
        <fullName evidence="3">RRM domain-containing protein</fullName>
    </recommendedName>
</protein>
<dbReference type="AlphaFoldDB" id="A0AAD8GQZ1"/>
<comment type="caution">
    <text evidence="4">The sequence shown here is derived from an EMBL/GenBank/DDBJ whole genome shotgun (WGS) entry which is preliminary data.</text>
</comment>
<dbReference type="EMBL" id="JAUIZM010000015">
    <property type="protein sequence ID" value="KAK1352604.1"/>
    <property type="molecule type" value="Genomic_DNA"/>
</dbReference>
<keyword evidence="5" id="KW-1185">Reference proteome</keyword>
<dbReference type="PROSITE" id="PS50102">
    <property type="entry name" value="RRM"/>
    <property type="match status" value="1"/>
</dbReference>
<reference evidence="4" key="1">
    <citation type="submission" date="2023-02" db="EMBL/GenBank/DDBJ databases">
        <title>Genome of toxic invasive species Heracleum sosnowskyi carries increased number of genes despite the absence of recent whole-genome duplications.</title>
        <authorList>
            <person name="Schelkunov M."/>
            <person name="Shtratnikova V."/>
            <person name="Makarenko M."/>
            <person name="Klepikova A."/>
            <person name="Omelchenko D."/>
            <person name="Novikova G."/>
            <person name="Obukhova E."/>
            <person name="Bogdanov V."/>
            <person name="Penin A."/>
            <person name="Logacheva M."/>
        </authorList>
    </citation>
    <scope>NUCLEOTIDE SEQUENCE</scope>
    <source>
        <strain evidence="4">Hsosn_3</strain>
        <tissue evidence="4">Leaf</tissue>
    </source>
</reference>
<dbReference type="CDD" id="cd00590">
    <property type="entry name" value="RRM_SF"/>
    <property type="match status" value="1"/>
</dbReference>
<evidence type="ECO:0000256" key="1">
    <source>
        <dbReference type="PROSITE-ProRule" id="PRU00176"/>
    </source>
</evidence>